<reference evidence="6" key="1">
    <citation type="submission" date="2016-10" db="EMBL/GenBank/DDBJ databases">
        <authorList>
            <person name="Varghese N."/>
            <person name="Submissions S."/>
        </authorList>
    </citation>
    <scope>NUCLEOTIDE SEQUENCE [LARGE SCALE GENOMIC DNA]</scope>
    <source>
        <strain evidence="6">CGMCC 1.4250</strain>
    </source>
</reference>
<evidence type="ECO:0000256" key="2">
    <source>
        <dbReference type="ARBA" id="ARBA00024764"/>
    </source>
</evidence>
<keyword evidence="4" id="KW-0175">Coiled coil</keyword>
<gene>
    <name evidence="5" type="ORF">SAMN04487943_1065</name>
</gene>
<dbReference type="Pfam" id="PF04297">
    <property type="entry name" value="UPF0122"/>
    <property type="match status" value="1"/>
</dbReference>
<comment type="similarity">
    <text evidence="1 3">Belongs to the UPF0122 family.</text>
</comment>
<comment type="function">
    <text evidence="2 3">Might take part in the signal recognition particle (SRP) pathway. This is inferred from the conservation of its genetic proximity to ftsY/ffh. May be a regulatory protein.</text>
</comment>
<dbReference type="InterPro" id="IPR007394">
    <property type="entry name" value="UPF0122"/>
</dbReference>
<dbReference type="STRING" id="334253.SAMN04487943_1065"/>
<evidence type="ECO:0000256" key="4">
    <source>
        <dbReference type="SAM" id="Coils"/>
    </source>
</evidence>
<dbReference type="InterPro" id="IPR013324">
    <property type="entry name" value="RNA_pol_sigma_r3/r4-like"/>
</dbReference>
<dbReference type="HAMAP" id="MF_00245">
    <property type="entry name" value="UPF0122"/>
    <property type="match status" value="1"/>
</dbReference>
<dbReference type="PANTHER" id="PTHR40083:SF1">
    <property type="entry name" value="UPF0122 PROTEIN YLXM"/>
    <property type="match status" value="1"/>
</dbReference>
<name>A0A1I4M497_9BACI</name>
<sequence>MIEKTTRINALYDFYQQLLTEKQRNYMEMYYAEDFSLGEISETSNVSRQAIYDNIRRTEHMLEEYEKKLSLYQKFLKRQALLQELHALVKNNNEQELKEKVEQIIEIE</sequence>
<dbReference type="NCBIfam" id="NF045758">
    <property type="entry name" value="YlxM"/>
    <property type="match status" value="1"/>
</dbReference>
<dbReference type="InterPro" id="IPR036388">
    <property type="entry name" value="WH-like_DNA-bd_sf"/>
</dbReference>
<dbReference type="OrthoDB" id="6392at2"/>
<protein>
    <recommendedName>
        <fullName evidence="3">UPF0122 protein SAMN04487943_1065</fullName>
    </recommendedName>
</protein>
<keyword evidence="6" id="KW-1185">Reference proteome</keyword>
<dbReference type="EMBL" id="FOTR01000006">
    <property type="protein sequence ID" value="SFL97926.1"/>
    <property type="molecule type" value="Genomic_DNA"/>
</dbReference>
<dbReference type="AlphaFoldDB" id="A0A1I4M497"/>
<feature type="coiled-coil region" evidence="4">
    <location>
        <begin position="48"/>
        <end position="98"/>
    </location>
</feature>
<accession>A0A1I4M497</accession>
<dbReference type="Gene3D" id="1.10.10.10">
    <property type="entry name" value="Winged helix-like DNA-binding domain superfamily/Winged helix DNA-binding domain"/>
    <property type="match status" value="1"/>
</dbReference>
<dbReference type="RefSeq" id="WP_091483842.1">
    <property type="nucleotide sequence ID" value="NZ_FOTR01000006.1"/>
</dbReference>
<dbReference type="InterPro" id="IPR054831">
    <property type="entry name" value="UPF0122_fam_protein"/>
</dbReference>
<evidence type="ECO:0000256" key="1">
    <source>
        <dbReference type="ARBA" id="ARBA00008720"/>
    </source>
</evidence>
<evidence type="ECO:0000256" key="3">
    <source>
        <dbReference type="HAMAP-Rule" id="MF_00245"/>
    </source>
</evidence>
<dbReference type="NCBIfam" id="NF001070">
    <property type="entry name" value="PRK00118.1-6"/>
    <property type="match status" value="1"/>
</dbReference>
<evidence type="ECO:0000313" key="6">
    <source>
        <dbReference type="Proteomes" id="UP000198565"/>
    </source>
</evidence>
<proteinExistence type="inferred from homology"/>
<dbReference type="Proteomes" id="UP000198565">
    <property type="component" value="Unassembled WGS sequence"/>
</dbReference>
<organism evidence="5 6">
    <name type="scientific">Gracilibacillus orientalis</name>
    <dbReference type="NCBI Taxonomy" id="334253"/>
    <lineage>
        <taxon>Bacteria</taxon>
        <taxon>Bacillati</taxon>
        <taxon>Bacillota</taxon>
        <taxon>Bacilli</taxon>
        <taxon>Bacillales</taxon>
        <taxon>Bacillaceae</taxon>
        <taxon>Gracilibacillus</taxon>
    </lineage>
</organism>
<dbReference type="SUPFAM" id="SSF88659">
    <property type="entry name" value="Sigma3 and sigma4 domains of RNA polymerase sigma factors"/>
    <property type="match status" value="1"/>
</dbReference>
<dbReference type="NCBIfam" id="NF001068">
    <property type="entry name" value="PRK00118.1-4"/>
    <property type="match status" value="1"/>
</dbReference>
<dbReference type="PANTHER" id="PTHR40083">
    <property type="entry name" value="UPF0122 PROTEIN CBO2450/CLC_2298"/>
    <property type="match status" value="1"/>
</dbReference>
<evidence type="ECO:0000313" key="5">
    <source>
        <dbReference type="EMBL" id="SFL97926.1"/>
    </source>
</evidence>